<proteinExistence type="predicted"/>
<feature type="region of interest" description="Disordered" evidence="1">
    <location>
        <begin position="142"/>
        <end position="189"/>
    </location>
</feature>
<keyword evidence="3" id="KW-1185">Reference proteome</keyword>
<comment type="caution">
    <text evidence="2">The sequence shown here is derived from an EMBL/GenBank/DDBJ whole genome shotgun (WGS) entry which is preliminary data.</text>
</comment>
<feature type="compositionally biased region" description="Low complexity" evidence="1">
    <location>
        <begin position="142"/>
        <end position="177"/>
    </location>
</feature>
<gene>
    <name evidence="2" type="ORF">JIN83_12950</name>
</gene>
<dbReference type="RefSeq" id="WP_309490488.1">
    <property type="nucleotide sequence ID" value="NZ_JAENIG010000008.1"/>
</dbReference>
<dbReference type="Proteomes" id="UP000634206">
    <property type="component" value="Unassembled WGS sequence"/>
</dbReference>
<protein>
    <submittedName>
        <fullName evidence="2">Uncharacterized protein</fullName>
    </submittedName>
</protein>
<accession>A0AAE2SDQ5</accession>
<evidence type="ECO:0000313" key="3">
    <source>
        <dbReference type="Proteomes" id="UP000634206"/>
    </source>
</evidence>
<dbReference type="EMBL" id="JAENIG010000008">
    <property type="protein sequence ID" value="MBK1855874.1"/>
    <property type="molecule type" value="Genomic_DNA"/>
</dbReference>
<dbReference type="AlphaFoldDB" id="A0AAE2SDQ5"/>
<evidence type="ECO:0000256" key="1">
    <source>
        <dbReference type="SAM" id="MobiDB-lite"/>
    </source>
</evidence>
<sequence>MRFPPIHISRALIAIVLVTVTSVSADPPKKPSLMRYSKLWTNSPFTIKPTIEATKTESPLERDWMLGSIRPGSNGYSVTLINKKDRKNRVRLIPGFKNADWKIEKVEQDVANNENSRVQIRKGSQTAWITYDQNLIKVRPATVAKTSKSKTSTAGKSGTAQPPVSGRSSSNSSSNNKPRVRSVPRNRGR</sequence>
<reference evidence="2" key="1">
    <citation type="submission" date="2021-01" db="EMBL/GenBank/DDBJ databases">
        <title>Modified the classification status of verrucomicrobia.</title>
        <authorList>
            <person name="Feng X."/>
        </authorList>
    </citation>
    <scope>NUCLEOTIDE SEQUENCE</scope>
    <source>
        <strain evidence="2">5K15</strain>
    </source>
</reference>
<name>A0AAE2SDQ5_9BACT</name>
<evidence type="ECO:0000313" key="2">
    <source>
        <dbReference type="EMBL" id="MBK1855874.1"/>
    </source>
</evidence>
<organism evidence="2 3">
    <name type="scientific">Oceaniferula flava</name>
    <dbReference type="NCBI Taxonomy" id="2800421"/>
    <lineage>
        <taxon>Bacteria</taxon>
        <taxon>Pseudomonadati</taxon>
        <taxon>Verrucomicrobiota</taxon>
        <taxon>Verrucomicrobiia</taxon>
        <taxon>Verrucomicrobiales</taxon>
        <taxon>Verrucomicrobiaceae</taxon>
        <taxon>Oceaniferula</taxon>
    </lineage>
</organism>
<feature type="compositionally biased region" description="Basic residues" evidence="1">
    <location>
        <begin position="178"/>
        <end position="189"/>
    </location>
</feature>